<dbReference type="InterPro" id="IPR036397">
    <property type="entry name" value="RNaseH_sf"/>
</dbReference>
<dbReference type="RefSeq" id="WP_310071843.1">
    <property type="nucleotide sequence ID" value="NZ_JAVDVX010000003.1"/>
</dbReference>
<dbReference type="PROSITE" id="PS50994">
    <property type="entry name" value="INTEGRASE"/>
    <property type="match status" value="1"/>
</dbReference>
<evidence type="ECO:0000313" key="2">
    <source>
        <dbReference type="EMBL" id="MDR7089948.1"/>
    </source>
</evidence>
<dbReference type="Proteomes" id="UP001253595">
    <property type="component" value="Unassembled WGS sequence"/>
</dbReference>
<gene>
    <name evidence="2" type="ORF">J2X05_001970</name>
</gene>
<comment type="caution">
    <text evidence="2">The sequence shown here is derived from an EMBL/GenBank/DDBJ whole genome shotgun (WGS) entry which is preliminary data.</text>
</comment>
<proteinExistence type="predicted"/>
<reference evidence="2 3" key="1">
    <citation type="submission" date="2023-07" db="EMBL/GenBank/DDBJ databases">
        <title>Sorghum-associated microbial communities from plants grown in Nebraska, USA.</title>
        <authorList>
            <person name="Schachtman D."/>
        </authorList>
    </citation>
    <scope>NUCLEOTIDE SEQUENCE [LARGE SCALE GENOMIC DNA]</scope>
    <source>
        <strain evidence="2 3">BE190</strain>
    </source>
</reference>
<dbReference type="SUPFAM" id="SSF53098">
    <property type="entry name" value="Ribonuclease H-like"/>
    <property type="match status" value="1"/>
</dbReference>
<organism evidence="2 3">
    <name type="scientific">Cellvibrio fibrivorans</name>
    <dbReference type="NCBI Taxonomy" id="126350"/>
    <lineage>
        <taxon>Bacteria</taxon>
        <taxon>Pseudomonadati</taxon>
        <taxon>Pseudomonadota</taxon>
        <taxon>Gammaproteobacteria</taxon>
        <taxon>Cellvibrionales</taxon>
        <taxon>Cellvibrionaceae</taxon>
        <taxon>Cellvibrio</taxon>
    </lineage>
</organism>
<feature type="domain" description="Integrase catalytic" evidence="1">
    <location>
        <begin position="235"/>
        <end position="432"/>
    </location>
</feature>
<name>A0ABU1UXS5_9GAMM</name>
<dbReference type="InterPro" id="IPR001584">
    <property type="entry name" value="Integrase_cat-core"/>
</dbReference>
<evidence type="ECO:0000313" key="3">
    <source>
        <dbReference type="Proteomes" id="UP001253595"/>
    </source>
</evidence>
<keyword evidence="3" id="KW-1185">Reference proteome</keyword>
<evidence type="ECO:0000259" key="1">
    <source>
        <dbReference type="PROSITE" id="PS50994"/>
    </source>
</evidence>
<dbReference type="EMBL" id="JAVDVX010000003">
    <property type="protein sequence ID" value="MDR7089948.1"/>
    <property type="molecule type" value="Genomic_DNA"/>
</dbReference>
<dbReference type="Gene3D" id="3.30.420.10">
    <property type="entry name" value="Ribonuclease H-like superfamily/Ribonuclease H"/>
    <property type="match status" value="1"/>
</dbReference>
<dbReference type="InterPro" id="IPR012337">
    <property type="entry name" value="RNaseH-like_sf"/>
</dbReference>
<sequence>MDINFTPKIGTRFSLHGAHFEITFAEHSLIRYASTAGGKVHKTTFEQFDSLKKSGKIQITHSGHNDINHNNITYVRYRYRYVEAALVELTHPTSMKGLRSIINRVSNEINDIKPPSPRAVARWVKKSRQSGNNGLINRRNSGNQNLRFIPEIENLINEGIAKVYLTPERRSAGDVTSYVVGRAVEIGLCNKSCEDIQFPTERTIQRRIKKLDPYVITLAKKGSLAADKLARASGRKLISELVMSLVQIDTHYLDIHVIDESTGDVIGRPFLTCLTDIATRAVVGTYVCMYPPSATTALGALKDMLSRANLGLPGGIPSRIVPDNGIEFSNSSFVRICETLAITVTPAQIQDPDGKAHIESFFRTLTHGIVQKIPGTTFSNPTERGDYDSLKKAVFTIDQVCSFIQEWINEIYHKTIHTKTGRAPICFWEEKTKNIGPISLSEDEVNALARRPETRSIHKGIIQYDYIEYYSHALATLEAQGFIKVTILIDDLNLNSILVQHPEDRATLILVESNNPEYTNGLTIYEHEEAKKIRDEMTKSDITKLGKRSFELSRWKLLERVQQEAIKMKRFLKKLTNGESRKVYTQRKIAEIKNSILPPVQDIKVDAQTTQPVIEVISLSDTNTPRVKNENINPFKSIELE</sequence>
<accession>A0ABU1UXS5</accession>
<protein>
    <submittedName>
        <fullName evidence="2">Transposase</fullName>
    </submittedName>
</protein>